<evidence type="ECO:0000256" key="1">
    <source>
        <dbReference type="SAM" id="MobiDB-lite"/>
    </source>
</evidence>
<dbReference type="AlphaFoldDB" id="A0A4Z2GT41"/>
<dbReference type="EMBL" id="SRLO01000429">
    <property type="protein sequence ID" value="TNN56410.1"/>
    <property type="molecule type" value="Genomic_DNA"/>
</dbReference>
<reference evidence="2 3" key="1">
    <citation type="submission" date="2019-03" db="EMBL/GenBank/DDBJ databases">
        <title>First draft genome of Liparis tanakae, snailfish: a comprehensive survey of snailfish specific genes.</title>
        <authorList>
            <person name="Kim W."/>
            <person name="Song I."/>
            <person name="Jeong J.-H."/>
            <person name="Kim D."/>
            <person name="Kim S."/>
            <person name="Ryu S."/>
            <person name="Song J.Y."/>
            <person name="Lee S.K."/>
        </authorList>
    </citation>
    <scope>NUCLEOTIDE SEQUENCE [LARGE SCALE GENOMIC DNA]</scope>
    <source>
        <tissue evidence="2">Muscle</tissue>
    </source>
</reference>
<comment type="caution">
    <text evidence="2">The sequence shown here is derived from an EMBL/GenBank/DDBJ whole genome shotgun (WGS) entry which is preliminary data.</text>
</comment>
<organism evidence="2 3">
    <name type="scientific">Liparis tanakae</name>
    <name type="common">Tanaka's snailfish</name>
    <dbReference type="NCBI Taxonomy" id="230148"/>
    <lineage>
        <taxon>Eukaryota</taxon>
        <taxon>Metazoa</taxon>
        <taxon>Chordata</taxon>
        <taxon>Craniata</taxon>
        <taxon>Vertebrata</taxon>
        <taxon>Euteleostomi</taxon>
        <taxon>Actinopterygii</taxon>
        <taxon>Neopterygii</taxon>
        <taxon>Teleostei</taxon>
        <taxon>Neoteleostei</taxon>
        <taxon>Acanthomorphata</taxon>
        <taxon>Eupercaria</taxon>
        <taxon>Perciformes</taxon>
        <taxon>Cottioidei</taxon>
        <taxon>Cottales</taxon>
        <taxon>Liparidae</taxon>
        <taxon>Liparis</taxon>
    </lineage>
</organism>
<dbReference type="Proteomes" id="UP000314294">
    <property type="component" value="Unassembled WGS sequence"/>
</dbReference>
<keyword evidence="3" id="KW-1185">Reference proteome</keyword>
<gene>
    <name evidence="2" type="ORF">EYF80_033371</name>
</gene>
<protein>
    <submittedName>
        <fullName evidence="2">Uncharacterized protein</fullName>
    </submittedName>
</protein>
<proteinExistence type="predicted"/>
<feature type="compositionally biased region" description="Basic and acidic residues" evidence="1">
    <location>
        <begin position="27"/>
        <end position="36"/>
    </location>
</feature>
<accession>A0A4Z2GT41</accession>
<feature type="region of interest" description="Disordered" evidence="1">
    <location>
        <begin position="15"/>
        <end position="49"/>
    </location>
</feature>
<name>A0A4Z2GT41_9TELE</name>
<evidence type="ECO:0000313" key="3">
    <source>
        <dbReference type="Proteomes" id="UP000314294"/>
    </source>
</evidence>
<evidence type="ECO:0000313" key="2">
    <source>
        <dbReference type="EMBL" id="TNN56410.1"/>
    </source>
</evidence>
<sequence>MIASGCLALETCAWLPHGRAGPTPGHLEGRGGDGRETSNGAGERAAPLNSGLGRLASRALLSYSRSHLFGAK</sequence>